<keyword evidence="1" id="KW-0479">Metal-binding</keyword>
<sequence>MIATQCPICLGEFEEGDKVKTLPRCGHVFHPECVDAWLRSRPSCPLCRSSPLPAAATTKPDVDGSHAV</sequence>
<evidence type="ECO:0000259" key="2">
    <source>
        <dbReference type="PROSITE" id="PS50089"/>
    </source>
</evidence>
<dbReference type="PROSITE" id="PS50089">
    <property type="entry name" value="ZF_RING_2"/>
    <property type="match status" value="1"/>
</dbReference>
<dbReference type="GO" id="GO:0016567">
    <property type="term" value="P:protein ubiquitination"/>
    <property type="evidence" value="ECO:0007669"/>
    <property type="project" value="UniProtKB-UniPathway"/>
</dbReference>
<dbReference type="GO" id="GO:0016740">
    <property type="term" value="F:transferase activity"/>
    <property type="evidence" value="ECO:0007669"/>
    <property type="project" value="InterPro"/>
</dbReference>
<dbReference type="InterPro" id="IPR044289">
    <property type="entry name" value="ATL67-70"/>
</dbReference>
<gene>
    <name evidence="3" type="ORF">GUJ93_ZPchr0001g30416</name>
</gene>
<proteinExistence type="predicted"/>
<feature type="domain" description="RING-type" evidence="2">
    <location>
        <begin position="6"/>
        <end position="48"/>
    </location>
</feature>
<reference evidence="3" key="1">
    <citation type="journal article" date="2021" name="bioRxiv">
        <title>Whole Genome Assembly and Annotation of Northern Wild Rice, Zizania palustris L., Supports a Whole Genome Duplication in the Zizania Genus.</title>
        <authorList>
            <person name="Haas M."/>
            <person name="Kono T."/>
            <person name="Macchietto M."/>
            <person name="Millas R."/>
            <person name="McGilp L."/>
            <person name="Shao M."/>
            <person name="Duquette J."/>
            <person name="Hirsch C.N."/>
            <person name="Kimball J."/>
        </authorList>
    </citation>
    <scope>NUCLEOTIDE SEQUENCE</scope>
    <source>
        <tissue evidence="3">Fresh leaf tissue</tissue>
    </source>
</reference>
<dbReference type="GO" id="GO:0008270">
    <property type="term" value="F:zinc ion binding"/>
    <property type="evidence" value="ECO:0007669"/>
    <property type="project" value="UniProtKB-KW"/>
</dbReference>
<protein>
    <recommendedName>
        <fullName evidence="2">RING-type domain-containing protein</fullName>
    </recommendedName>
</protein>
<keyword evidence="1" id="KW-0863">Zinc-finger</keyword>
<evidence type="ECO:0000313" key="3">
    <source>
        <dbReference type="EMBL" id="KAG8054879.1"/>
    </source>
</evidence>
<organism evidence="3 4">
    <name type="scientific">Zizania palustris</name>
    <name type="common">Northern wild rice</name>
    <dbReference type="NCBI Taxonomy" id="103762"/>
    <lineage>
        <taxon>Eukaryota</taxon>
        <taxon>Viridiplantae</taxon>
        <taxon>Streptophyta</taxon>
        <taxon>Embryophyta</taxon>
        <taxon>Tracheophyta</taxon>
        <taxon>Spermatophyta</taxon>
        <taxon>Magnoliopsida</taxon>
        <taxon>Liliopsida</taxon>
        <taxon>Poales</taxon>
        <taxon>Poaceae</taxon>
        <taxon>BOP clade</taxon>
        <taxon>Oryzoideae</taxon>
        <taxon>Oryzeae</taxon>
        <taxon>Zizaniinae</taxon>
        <taxon>Zizania</taxon>
    </lineage>
</organism>
<dbReference type="InterPro" id="IPR001841">
    <property type="entry name" value="Znf_RING"/>
</dbReference>
<name>A0A8J5SFY6_ZIZPA</name>
<dbReference type="Pfam" id="PF13639">
    <property type="entry name" value="zf-RING_2"/>
    <property type="match status" value="1"/>
</dbReference>
<keyword evidence="1" id="KW-0862">Zinc</keyword>
<dbReference type="AlphaFoldDB" id="A0A8J5SFY6"/>
<keyword evidence="4" id="KW-1185">Reference proteome</keyword>
<dbReference type="Proteomes" id="UP000729402">
    <property type="component" value="Unassembled WGS sequence"/>
</dbReference>
<dbReference type="SMART" id="SM00184">
    <property type="entry name" value="RING"/>
    <property type="match status" value="1"/>
</dbReference>
<dbReference type="UniPathway" id="UPA00143"/>
<reference evidence="3" key="2">
    <citation type="submission" date="2021-02" db="EMBL/GenBank/DDBJ databases">
        <authorList>
            <person name="Kimball J.A."/>
            <person name="Haas M.W."/>
            <person name="Macchietto M."/>
            <person name="Kono T."/>
            <person name="Duquette J."/>
            <person name="Shao M."/>
        </authorList>
    </citation>
    <scope>NUCLEOTIDE SEQUENCE</scope>
    <source>
        <tissue evidence="3">Fresh leaf tissue</tissue>
    </source>
</reference>
<accession>A0A8J5SFY6</accession>
<evidence type="ECO:0000313" key="4">
    <source>
        <dbReference type="Proteomes" id="UP000729402"/>
    </source>
</evidence>
<evidence type="ECO:0000256" key="1">
    <source>
        <dbReference type="PROSITE-ProRule" id="PRU00175"/>
    </source>
</evidence>
<dbReference type="PANTHER" id="PTHR46592">
    <property type="entry name" value="RING-H2 FINGER PROTEIN ATL67"/>
    <property type="match status" value="1"/>
</dbReference>
<dbReference type="PANTHER" id="PTHR46592:SF14">
    <property type="entry name" value="RING-TYPE DOMAIN-CONTAINING PROTEIN"/>
    <property type="match status" value="1"/>
</dbReference>
<dbReference type="EMBL" id="JAAALK010000288">
    <property type="protein sequence ID" value="KAG8054879.1"/>
    <property type="molecule type" value="Genomic_DNA"/>
</dbReference>
<comment type="caution">
    <text evidence="3">The sequence shown here is derived from an EMBL/GenBank/DDBJ whole genome shotgun (WGS) entry which is preliminary data.</text>
</comment>
<dbReference type="OrthoDB" id="8062037at2759"/>